<dbReference type="Proteomes" id="UP001146120">
    <property type="component" value="Unassembled WGS sequence"/>
</dbReference>
<comment type="similarity">
    <text evidence="2">Belongs to the CENP-C/MIF2 family.</text>
</comment>
<dbReference type="InterPro" id="IPR014710">
    <property type="entry name" value="RmlC-like_jellyroll"/>
</dbReference>
<sequence length="698" mass="77640">MTMSTEFKTLSGSNEKDIKEYIASTKLGPQKTVGRRSGVVIQSHIRKDEQGFEDIDDFWAEDQMFSGDDEDDEDDLDGNDSTMLWWCIANASDINVAMFAASVVSEASMHVSISSISSSPFRMASSAIPKSSGSSPMELASSAEPADVDFGEPDELDESDTMDLQNDSNSSISKSRASSDSKRKALESAAEELAAAASKTRASLQKDNVAVSPRQKGRKMKISESTSCCPYAHMSAVDKTSTTTSTIAIPEQSLPDERAEENEETFDPHTPPRQEHELDKPPTEKSTHRKAKAHKWRLSDPMPEKPGFDQVQSPFSVADPLTPLSNASDKNLKSIKPFSERDTNSPEISIQLFRGSEDNISTGSRHRARRRQQRSMESLKKFSSPERRKRRYSYKDTPTTDVSTDLAQTDNDATFQASSGDEDDERDVQKVDRELDITELSHADEILKDADDLNEGRLRRSKRRRYKPLAWYKGEHFVYERRESGVGLVVPTVVGVERAGTKTPIKKETMTRTKKSAARSRQRPFPKDKLPKEFKYDEDEWADLYDAAAGCENKMNVVCRSHEIELRDLPSLDGQPVGCAGQSFNLRNTTPISRWISGRLDLPPGGAKEAESVGEAVQVFFVVSGQPQALEVALGPASDEYFDAAKATRFVLSPGDEFYVPAHNAYYLKNHSASSDSELRFMIMKPDSKARGSTPQHH</sequence>
<feature type="domain" description="Mif2/CENP-C cupin" evidence="6">
    <location>
        <begin position="597"/>
        <end position="679"/>
    </location>
</feature>
<dbReference type="InterPro" id="IPR028386">
    <property type="entry name" value="CENP-C/Mif2/cnp3"/>
</dbReference>
<reference evidence="7" key="1">
    <citation type="submission" date="2022-11" db="EMBL/GenBank/DDBJ databases">
        <authorList>
            <person name="Morgan W.R."/>
            <person name="Tartar A."/>
        </authorList>
    </citation>
    <scope>NUCLEOTIDE SEQUENCE</scope>
    <source>
        <strain evidence="7">ARSEF 373</strain>
    </source>
</reference>
<gene>
    <name evidence="7" type="ORF">N0F65_008213</name>
</gene>
<reference evidence="7" key="2">
    <citation type="journal article" date="2023" name="Microbiol Resour">
        <title>Decontamination and Annotation of the Draft Genome Sequence of the Oomycete Lagenidium giganteum ARSEF 373.</title>
        <authorList>
            <person name="Morgan W.R."/>
            <person name="Tartar A."/>
        </authorList>
    </citation>
    <scope>NUCLEOTIDE SEQUENCE</scope>
    <source>
        <strain evidence="7">ARSEF 373</strain>
    </source>
</reference>
<accession>A0AAV2YYE5</accession>
<dbReference type="GO" id="GO:0000776">
    <property type="term" value="C:kinetochore"/>
    <property type="evidence" value="ECO:0007669"/>
    <property type="project" value="InterPro"/>
</dbReference>
<keyword evidence="4" id="KW-0539">Nucleus</keyword>
<dbReference type="GO" id="GO:0005634">
    <property type="term" value="C:nucleus"/>
    <property type="evidence" value="ECO:0007669"/>
    <property type="project" value="UniProtKB-SubCell"/>
</dbReference>
<dbReference type="GO" id="GO:0019237">
    <property type="term" value="F:centromeric DNA binding"/>
    <property type="evidence" value="ECO:0007669"/>
    <property type="project" value="InterPro"/>
</dbReference>
<dbReference type="InterPro" id="IPR025974">
    <property type="entry name" value="Mif2/CENP-C_cupin"/>
</dbReference>
<feature type="compositionally biased region" description="Basic residues" evidence="5">
    <location>
        <begin position="287"/>
        <end position="296"/>
    </location>
</feature>
<protein>
    <recommendedName>
        <fullName evidence="6">Mif2/CENP-C cupin domain-containing protein</fullName>
    </recommendedName>
</protein>
<evidence type="ECO:0000256" key="5">
    <source>
        <dbReference type="SAM" id="MobiDB-lite"/>
    </source>
</evidence>
<feature type="compositionally biased region" description="Polar residues" evidence="5">
    <location>
        <begin position="238"/>
        <end position="247"/>
    </location>
</feature>
<evidence type="ECO:0000313" key="7">
    <source>
        <dbReference type="EMBL" id="DAZ99180.1"/>
    </source>
</evidence>
<comment type="caution">
    <text evidence="7">The sequence shown here is derived from an EMBL/GenBank/DDBJ whole genome shotgun (WGS) entry which is preliminary data.</text>
</comment>
<feature type="region of interest" description="Disordered" evidence="5">
    <location>
        <begin position="122"/>
        <end position="185"/>
    </location>
</feature>
<name>A0AAV2YYE5_9STRA</name>
<comment type="subcellular location">
    <subcellularLocation>
        <location evidence="1">Nucleus</location>
    </subcellularLocation>
</comment>
<dbReference type="SUPFAM" id="SSF51182">
    <property type="entry name" value="RmlC-like cupins"/>
    <property type="match status" value="1"/>
</dbReference>
<keyword evidence="3" id="KW-0238">DNA-binding</keyword>
<organism evidence="7 8">
    <name type="scientific">Lagenidium giganteum</name>
    <dbReference type="NCBI Taxonomy" id="4803"/>
    <lineage>
        <taxon>Eukaryota</taxon>
        <taxon>Sar</taxon>
        <taxon>Stramenopiles</taxon>
        <taxon>Oomycota</taxon>
        <taxon>Peronosporomycetes</taxon>
        <taxon>Pythiales</taxon>
        <taxon>Pythiaceae</taxon>
    </lineage>
</organism>
<proteinExistence type="inferred from homology"/>
<evidence type="ECO:0000256" key="2">
    <source>
        <dbReference type="ARBA" id="ARBA00010291"/>
    </source>
</evidence>
<dbReference type="InterPro" id="IPR011051">
    <property type="entry name" value="RmlC_Cupin_sf"/>
</dbReference>
<dbReference type="GO" id="GO:0051455">
    <property type="term" value="P:spindle attachment to meiosis I kinetochore"/>
    <property type="evidence" value="ECO:0007669"/>
    <property type="project" value="TreeGrafter"/>
</dbReference>
<keyword evidence="8" id="KW-1185">Reference proteome</keyword>
<feature type="compositionally biased region" description="Acidic residues" evidence="5">
    <location>
        <begin position="146"/>
        <end position="161"/>
    </location>
</feature>
<feature type="compositionally biased region" description="Low complexity" evidence="5">
    <location>
        <begin position="122"/>
        <end position="136"/>
    </location>
</feature>
<dbReference type="PANTHER" id="PTHR16684:SF11">
    <property type="entry name" value="CENTROMERE PROTEIN C"/>
    <property type="match status" value="1"/>
</dbReference>
<feature type="compositionally biased region" description="Basic residues" evidence="5">
    <location>
        <begin position="364"/>
        <end position="373"/>
    </location>
</feature>
<dbReference type="Pfam" id="PF11699">
    <property type="entry name" value="CENP-C_C"/>
    <property type="match status" value="1"/>
</dbReference>
<feature type="compositionally biased region" description="Low complexity" evidence="5">
    <location>
        <begin position="166"/>
        <end position="176"/>
    </location>
</feature>
<evidence type="ECO:0000256" key="1">
    <source>
        <dbReference type="ARBA" id="ARBA00004123"/>
    </source>
</evidence>
<feature type="compositionally biased region" description="Polar residues" evidence="5">
    <location>
        <begin position="396"/>
        <end position="419"/>
    </location>
</feature>
<feature type="compositionally biased region" description="Basic and acidic residues" evidence="5">
    <location>
        <begin position="266"/>
        <end position="286"/>
    </location>
</feature>
<dbReference type="GO" id="GO:0051315">
    <property type="term" value="P:attachment of mitotic spindle microtubules to kinetochore"/>
    <property type="evidence" value="ECO:0007669"/>
    <property type="project" value="TreeGrafter"/>
</dbReference>
<evidence type="ECO:0000256" key="4">
    <source>
        <dbReference type="ARBA" id="ARBA00023242"/>
    </source>
</evidence>
<dbReference type="EMBL" id="DAKRPA010000088">
    <property type="protein sequence ID" value="DAZ99180.1"/>
    <property type="molecule type" value="Genomic_DNA"/>
</dbReference>
<dbReference type="GO" id="GO:0051382">
    <property type="term" value="P:kinetochore assembly"/>
    <property type="evidence" value="ECO:0007669"/>
    <property type="project" value="InterPro"/>
</dbReference>
<evidence type="ECO:0000259" key="6">
    <source>
        <dbReference type="Pfam" id="PF11699"/>
    </source>
</evidence>
<evidence type="ECO:0000313" key="8">
    <source>
        <dbReference type="Proteomes" id="UP001146120"/>
    </source>
</evidence>
<dbReference type="Gene3D" id="2.60.120.10">
    <property type="entry name" value="Jelly Rolls"/>
    <property type="match status" value="1"/>
</dbReference>
<evidence type="ECO:0000256" key="3">
    <source>
        <dbReference type="ARBA" id="ARBA00023125"/>
    </source>
</evidence>
<feature type="compositionally biased region" description="Basic and acidic residues" evidence="5">
    <location>
        <begin position="377"/>
        <end position="386"/>
    </location>
</feature>
<dbReference type="PANTHER" id="PTHR16684">
    <property type="entry name" value="CENTROMERE PROTEIN C"/>
    <property type="match status" value="1"/>
</dbReference>
<feature type="region of interest" description="Disordered" evidence="5">
    <location>
        <begin position="197"/>
        <end position="430"/>
    </location>
</feature>
<dbReference type="AlphaFoldDB" id="A0AAV2YYE5"/>